<keyword evidence="2" id="KW-0732">Signal</keyword>
<dbReference type="PROSITE" id="PS51257">
    <property type="entry name" value="PROKAR_LIPOPROTEIN"/>
    <property type="match status" value="1"/>
</dbReference>
<dbReference type="AlphaFoldDB" id="A0A9D2MWJ7"/>
<accession>A0A9D2MWJ7</accession>
<reference evidence="4" key="1">
    <citation type="journal article" date="2021" name="PeerJ">
        <title>Extensive microbial diversity within the chicken gut microbiome revealed by metagenomics and culture.</title>
        <authorList>
            <person name="Gilroy R."/>
            <person name="Ravi A."/>
            <person name="Getino M."/>
            <person name="Pursley I."/>
            <person name="Horton D.L."/>
            <person name="Alikhan N.F."/>
            <person name="Baker D."/>
            <person name="Gharbi K."/>
            <person name="Hall N."/>
            <person name="Watson M."/>
            <person name="Adriaenssens E.M."/>
            <person name="Foster-Nyarko E."/>
            <person name="Jarju S."/>
            <person name="Secka A."/>
            <person name="Antonio M."/>
            <person name="Oren A."/>
            <person name="Chaudhuri R.R."/>
            <person name="La Ragione R."/>
            <person name="Hildebrand F."/>
            <person name="Pallen M.J."/>
        </authorList>
    </citation>
    <scope>NUCLEOTIDE SEQUENCE</scope>
    <source>
        <strain evidence="4">CHK185-1770</strain>
    </source>
</reference>
<reference evidence="4" key="2">
    <citation type="submission" date="2021-04" db="EMBL/GenBank/DDBJ databases">
        <authorList>
            <person name="Gilroy R."/>
        </authorList>
    </citation>
    <scope>NUCLEOTIDE SEQUENCE</scope>
    <source>
        <strain evidence="4">CHK185-1770</strain>
    </source>
</reference>
<evidence type="ECO:0000256" key="1">
    <source>
        <dbReference type="SAM" id="MobiDB-lite"/>
    </source>
</evidence>
<feature type="region of interest" description="Disordered" evidence="1">
    <location>
        <begin position="30"/>
        <end position="89"/>
    </location>
</feature>
<dbReference type="EMBL" id="DWXG01000038">
    <property type="protein sequence ID" value="HJB97901.1"/>
    <property type="molecule type" value="Genomic_DNA"/>
</dbReference>
<evidence type="ECO:0000259" key="3">
    <source>
        <dbReference type="Pfam" id="PF14478"/>
    </source>
</evidence>
<evidence type="ECO:0000313" key="5">
    <source>
        <dbReference type="Proteomes" id="UP000826793"/>
    </source>
</evidence>
<dbReference type="Pfam" id="PF14478">
    <property type="entry name" value="DUF4430"/>
    <property type="match status" value="1"/>
</dbReference>
<evidence type="ECO:0000256" key="2">
    <source>
        <dbReference type="SAM" id="SignalP"/>
    </source>
</evidence>
<dbReference type="InterPro" id="IPR027954">
    <property type="entry name" value="Transcobalamin-like_C"/>
</dbReference>
<dbReference type="Proteomes" id="UP000826793">
    <property type="component" value="Unassembled WGS sequence"/>
</dbReference>
<feature type="signal peptide" evidence="2">
    <location>
        <begin position="1"/>
        <end position="26"/>
    </location>
</feature>
<protein>
    <submittedName>
        <fullName evidence="4">DUF4430 domain-containing protein</fullName>
    </submittedName>
</protein>
<evidence type="ECO:0000313" key="4">
    <source>
        <dbReference type="EMBL" id="HJB97901.1"/>
    </source>
</evidence>
<name>A0A9D2MWJ7_9FIRM</name>
<feature type="compositionally biased region" description="Basic and acidic residues" evidence="1">
    <location>
        <begin position="74"/>
        <end position="89"/>
    </location>
</feature>
<feature type="compositionally biased region" description="Low complexity" evidence="1">
    <location>
        <begin position="30"/>
        <end position="64"/>
    </location>
</feature>
<proteinExistence type="predicted"/>
<gene>
    <name evidence="4" type="ORF">H9710_04895</name>
</gene>
<comment type="caution">
    <text evidence="4">The sequence shown here is derived from an EMBL/GenBank/DDBJ whole genome shotgun (WGS) entry which is preliminary data.</text>
</comment>
<feature type="domain" description="Transcobalamin-like C-terminal" evidence="3">
    <location>
        <begin position="112"/>
        <end position="178"/>
    </location>
</feature>
<dbReference type="Gene3D" id="2.170.130.30">
    <property type="match status" value="1"/>
</dbReference>
<sequence>MKRTKRKAGRWGALLLSLLLVVSVLAGCGDSTGSSTSSQVESSSAVSQTEESSAVDSQSQVSSSAEEESSALKPEPREGEASQEESQVKEITLKVVHGDGSEKEFPLSTTAETLGEALEAEGLIAGEESSYGLFITTVDGETADDANQEWWCLTKGGEAWNYGADSTQISDGDTYELTLTVGY</sequence>
<organism evidence="4 5">
    <name type="scientific">Candidatus Acutalibacter pullicola</name>
    <dbReference type="NCBI Taxonomy" id="2838417"/>
    <lineage>
        <taxon>Bacteria</taxon>
        <taxon>Bacillati</taxon>
        <taxon>Bacillota</taxon>
        <taxon>Clostridia</taxon>
        <taxon>Eubacteriales</taxon>
        <taxon>Acutalibacteraceae</taxon>
        <taxon>Acutalibacter</taxon>
    </lineage>
</organism>
<feature type="chain" id="PRO_5039479439" evidence="2">
    <location>
        <begin position="27"/>
        <end position="183"/>
    </location>
</feature>